<sequence>MAARYPPSLALSLLCLVAVLLAAATAAAPTVQGVSAERLFDQIEALGELSDTTPPSITRVLYTENDVRARDYVKGLMRDAGLEVREDSVGNIFGRLAGEDDSLAPVVSGSHTDAIPHSGKYDGVLGVLGAIEALRAIRESGVTTRRPLEALMFASEEPTRFGLSCIGSRAMCGRLDPDYLDTLRDENGTAFYEAVTSAGRGGGHENTASILSAALIPAGGIHAFVELHIEQGPLLEQEGLDIGVVTAIAAPASVSFDFLGNGGHAGALLMPYRKDAGLAAAELSLAVESWALGTKAIDTVATTGVLQVYPGAVNSVPRESHVEVDVRDIEEKRRDHVLDMIIKSAEQIADKRQCEMKYRIVNKDPPAPCADDVVAAVQDAADDLGFKSMRMVSRAYHDALFMAQIAPTGMIFVPCKGGVSHRPDEFSSKRDMENGVRTLALAMAKLAGVVEGEAAEGNGQERVVEGKSEL</sequence>
<dbReference type="GO" id="GO:0016813">
    <property type="term" value="F:hydrolase activity, acting on carbon-nitrogen (but not peptide) bonds, in linear amidines"/>
    <property type="evidence" value="ECO:0007669"/>
    <property type="project" value="InterPro"/>
</dbReference>
<dbReference type="GO" id="GO:0046872">
    <property type="term" value="F:metal ion binding"/>
    <property type="evidence" value="ECO:0007669"/>
    <property type="project" value="UniProtKB-KW"/>
</dbReference>
<keyword evidence="6" id="KW-0464">Manganese</keyword>
<evidence type="ECO:0000256" key="1">
    <source>
        <dbReference type="ARBA" id="ARBA00001936"/>
    </source>
</evidence>
<dbReference type="NCBIfam" id="NF006771">
    <property type="entry name" value="PRK09290.1-5"/>
    <property type="match status" value="1"/>
</dbReference>
<organism evidence="8 9">
    <name type="scientific">Chloropicon roscoffensis</name>
    <dbReference type="NCBI Taxonomy" id="1461544"/>
    <lineage>
        <taxon>Eukaryota</taxon>
        <taxon>Viridiplantae</taxon>
        <taxon>Chlorophyta</taxon>
        <taxon>Chloropicophyceae</taxon>
        <taxon>Chloropicales</taxon>
        <taxon>Chloropicaceae</taxon>
        <taxon>Chloropicon</taxon>
    </lineage>
</organism>
<protein>
    <submittedName>
        <fullName evidence="8">N-carbamyl-L-amino acid amidohydrolase</fullName>
    </submittedName>
</protein>
<dbReference type="SUPFAM" id="SSF55031">
    <property type="entry name" value="Bacterial exopeptidase dimerisation domain"/>
    <property type="match status" value="1"/>
</dbReference>
<dbReference type="InterPro" id="IPR010158">
    <property type="entry name" value="Amidase_Cbmase"/>
</dbReference>
<dbReference type="Gene3D" id="3.30.70.360">
    <property type="match status" value="1"/>
</dbReference>
<name>A0AAX4PKL1_9CHLO</name>
<dbReference type="CDD" id="cd03884">
    <property type="entry name" value="M20_bAS"/>
    <property type="match status" value="1"/>
</dbReference>
<evidence type="ECO:0000256" key="4">
    <source>
        <dbReference type="ARBA" id="ARBA00022723"/>
    </source>
</evidence>
<accession>A0AAX4PKL1</accession>
<proteinExistence type="predicted"/>
<dbReference type="PIRSF" id="PIRSF001235">
    <property type="entry name" value="Amidase_carbamoylase"/>
    <property type="match status" value="1"/>
</dbReference>
<dbReference type="NCBIfam" id="TIGR01879">
    <property type="entry name" value="hydantase"/>
    <property type="match status" value="1"/>
</dbReference>
<dbReference type="SUPFAM" id="SSF53187">
    <property type="entry name" value="Zn-dependent exopeptidases"/>
    <property type="match status" value="1"/>
</dbReference>
<gene>
    <name evidence="8" type="ORF">HKI87_15g80340</name>
</gene>
<dbReference type="EMBL" id="CP151515">
    <property type="protein sequence ID" value="WZN66467.1"/>
    <property type="molecule type" value="Genomic_DNA"/>
</dbReference>
<evidence type="ECO:0000313" key="8">
    <source>
        <dbReference type="EMBL" id="WZN66467.1"/>
    </source>
</evidence>
<dbReference type="Pfam" id="PF01546">
    <property type="entry name" value="Peptidase_M20"/>
    <property type="match status" value="1"/>
</dbReference>
<reference evidence="8 9" key="1">
    <citation type="submission" date="2024-03" db="EMBL/GenBank/DDBJ databases">
        <title>Complete genome sequence of the green alga Chloropicon roscoffensis RCC1871.</title>
        <authorList>
            <person name="Lemieux C."/>
            <person name="Pombert J.-F."/>
            <person name="Otis C."/>
            <person name="Turmel M."/>
        </authorList>
    </citation>
    <scope>NUCLEOTIDE SEQUENCE [LARGE SCALE GENOMIC DNA]</scope>
    <source>
        <strain evidence="8 9">RCC1871</strain>
    </source>
</reference>
<keyword evidence="4" id="KW-0479">Metal-binding</keyword>
<evidence type="ECO:0000256" key="3">
    <source>
        <dbReference type="ARBA" id="ARBA00022631"/>
    </source>
</evidence>
<keyword evidence="9" id="KW-1185">Reference proteome</keyword>
<evidence type="ECO:0000256" key="5">
    <source>
        <dbReference type="ARBA" id="ARBA00022801"/>
    </source>
</evidence>
<feature type="signal peptide" evidence="7">
    <location>
        <begin position="1"/>
        <end position="27"/>
    </location>
</feature>
<comment type="subunit">
    <text evidence="2">Homodimer.</text>
</comment>
<dbReference type="PANTHER" id="PTHR32494">
    <property type="entry name" value="ALLANTOATE DEIMINASE-RELATED"/>
    <property type="match status" value="1"/>
</dbReference>
<comment type="cofactor">
    <cofactor evidence="1">
        <name>Mn(2+)</name>
        <dbReference type="ChEBI" id="CHEBI:29035"/>
    </cofactor>
</comment>
<keyword evidence="5" id="KW-0378">Hydrolase</keyword>
<evidence type="ECO:0000256" key="2">
    <source>
        <dbReference type="ARBA" id="ARBA00011738"/>
    </source>
</evidence>
<dbReference type="Proteomes" id="UP001472866">
    <property type="component" value="Chromosome 15"/>
</dbReference>
<evidence type="ECO:0000256" key="7">
    <source>
        <dbReference type="SAM" id="SignalP"/>
    </source>
</evidence>
<dbReference type="Gene3D" id="3.40.630.10">
    <property type="entry name" value="Zn peptidases"/>
    <property type="match status" value="1"/>
</dbReference>
<feature type="chain" id="PRO_5043735703" evidence="7">
    <location>
        <begin position="28"/>
        <end position="470"/>
    </location>
</feature>
<keyword evidence="7" id="KW-0732">Signal</keyword>
<evidence type="ECO:0000313" key="9">
    <source>
        <dbReference type="Proteomes" id="UP001472866"/>
    </source>
</evidence>
<dbReference type="GO" id="GO:0006144">
    <property type="term" value="P:purine nucleobase metabolic process"/>
    <property type="evidence" value="ECO:0007669"/>
    <property type="project" value="UniProtKB-KW"/>
</dbReference>
<evidence type="ECO:0000256" key="6">
    <source>
        <dbReference type="ARBA" id="ARBA00023211"/>
    </source>
</evidence>
<dbReference type="AlphaFoldDB" id="A0AAX4PKL1"/>
<keyword evidence="3" id="KW-0659">Purine metabolism</keyword>
<dbReference type="InterPro" id="IPR036264">
    <property type="entry name" value="Bact_exopeptidase_dim_dom"/>
</dbReference>
<dbReference type="PANTHER" id="PTHR32494:SF19">
    <property type="entry name" value="ALLANTOATE DEIMINASE-RELATED"/>
    <property type="match status" value="1"/>
</dbReference>
<dbReference type="InterPro" id="IPR002933">
    <property type="entry name" value="Peptidase_M20"/>
</dbReference>